<dbReference type="Gene3D" id="1.20.1070.10">
    <property type="entry name" value="Rhodopsin 7-helix transmembrane proteins"/>
    <property type="match status" value="1"/>
</dbReference>
<name>A0A4U5MSL5_STECR</name>
<dbReference type="EMBL" id="AZBU02000006">
    <property type="protein sequence ID" value="TKR72638.1"/>
    <property type="molecule type" value="Genomic_DNA"/>
</dbReference>
<dbReference type="GO" id="GO:0016020">
    <property type="term" value="C:membrane"/>
    <property type="evidence" value="ECO:0007669"/>
    <property type="project" value="UniProtKB-SubCell"/>
</dbReference>
<feature type="transmembrane region" description="Helical" evidence="5">
    <location>
        <begin position="186"/>
        <end position="205"/>
    </location>
</feature>
<dbReference type="SMART" id="SM01381">
    <property type="entry name" value="7TM_GPCR_Srsx"/>
    <property type="match status" value="1"/>
</dbReference>
<evidence type="ECO:0000256" key="3">
    <source>
        <dbReference type="ARBA" id="ARBA00022989"/>
    </source>
</evidence>
<feature type="transmembrane region" description="Helical" evidence="5">
    <location>
        <begin position="265"/>
        <end position="285"/>
    </location>
</feature>
<gene>
    <name evidence="7" type="ORF">L596_020055</name>
</gene>
<dbReference type="InterPro" id="IPR000276">
    <property type="entry name" value="GPCR_Rhodpsn"/>
</dbReference>
<evidence type="ECO:0000256" key="1">
    <source>
        <dbReference type="ARBA" id="ARBA00004370"/>
    </source>
</evidence>
<keyword evidence="2 5" id="KW-0812">Transmembrane</keyword>
<dbReference type="InterPro" id="IPR017452">
    <property type="entry name" value="GPCR_Rhodpsn_7TM"/>
</dbReference>
<feature type="transmembrane region" description="Helical" evidence="5">
    <location>
        <begin position="29"/>
        <end position="48"/>
    </location>
</feature>
<keyword evidence="4 5" id="KW-0472">Membrane</keyword>
<accession>A0A4U5MSL5</accession>
<comment type="subcellular location">
    <subcellularLocation>
        <location evidence="1">Membrane</location>
    </subcellularLocation>
</comment>
<dbReference type="PANTHER" id="PTHR23360">
    <property type="entry name" value="G-PROTEIN COUPLED RECEPTORS FAMILY 1 PROFILE DOMAIN-CONTAINING PROTEIN-RELATED"/>
    <property type="match status" value="1"/>
</dbReference>
<evidence type="ECO:0000256" key="5">
    <source>
        <dbReference type="SAM" id="Phobius"/>
    </source>
</evidence>
<keyword evidence="3 5" id="KW-1133">Transmembrane helix</keyword>
<evidence type="ECO:0000259" key="6">
    <source>
        <dbReference type="PROSITE" id="PS50262"/>
    </source>
</evidence>
<dbReference type="OrthoDB" id="5820127at2759"/>
<evidence type="ECO:0000313" key="8">
    <source>
        <dbReference type="Proteomes" id="UP000298663"/>
    </source>
</evidence>
<comment type="caution">
    <text evidence="7">The sequence shown here is derived from an EMBL/GenBank/DDBJ whole genome shotgun (WGS) entry which is preliminary data.</text>
</comment>
<dbReference type="PANTHER" id="PTHR23360:SF37">
    <property type="entry name" value="G-PROTEIN COUPLED RECEPTORS FAMILY 1 PROFILE DOMAIN-CONTAINING PROTEIN"/>
    <property type="match status" value="1"/>
</dbReference>
<keyword evidence="8" id="KW-1185">Reference proteome</keyword>
<dbReference type="STRING" id="34508.A0A4U5MSL5"/>
<dbReference type="GO" id="GO:0004930">
    <property type="term" value="F:G protein-coupled receptor activity"/>
    <property type="evidence" value="ECO:0007669"/>
    <property type="project" value="InterPro"/>
</dbReference>
<reference evidence="7 8" key="2">
    <citation type="journal article" date="2019" name="G3 (Bethesda)">
        <title>Hybrid Assembly of the Genome of the Entomopathogenic Nematode Steinernema carpocapsae Identifies the X-Chromosome.</title>
        <authorList>
            <person name="Serra L."/>
            <person name="Macchietto M."/>
            <person name="Macias-Munoz A."/>
            <person name="McGill C.J."/>
            <person name="Rodriguez I.M."/>
            <person name="Rodriguez B."/>
            <person name="Murad R."/>
            <person name="Mortazavi A."/>
        </authorList>
    </citation>
    <scope>NUCLEOTIDE SEQUENCE [LARGE SCALE GENOMIC DNA]</scope>
    <source>
        <strain evidence="7 8">ALL</strain>
    </source>
</reference>
<dbReference type="InterPro" id="IPR019424">
    <property type="entry name" value="7TM_GPCR_Srsx"/>
</dbReference>
<feature type="transmembrane region" description="Helical" evidence="5">
    <location>
        <begin position="60"/>
        <end position="83"/>
    </location>
</feature>
<dbReference type="PROSITE" id="PS50262">
    <property type="entry name" value="G_PROTEIN_RECEP_F1_2"/>
    <property type="match status" value="1"/>
</dbReference>
<dbReference type="Proteomes" id="UP000298663">
    <property type="component" value="Unassembled WGS sequence"/>
</dbReference>
<dbReference type="Pfam" id="PF10320">
    <property type="entry name" value="7TM_GPCR_Srsx"/>
    <property type="match status" value="1"/>
</dbReference>
<sequence length="333" mass="37963">MRRAITTTFLPEFDGKVGRTCETIVKASLIYFGILGTFGNVNILVATYRRKALRTKCCILLAVLAYCDLFCLLFELLSAFRLLTNSASMFRPQCFWSIGIYIFLENVEAYMHVAVGIDRLLAICYPMRYRKWRTFPYIMILVFPGVVYGSALFTIGATTLDNKYIPVCNPPLAYSSAISGFWNKSEVVICLITVLLFFTTYWMIFKIAPKQPESLSKSQLKTHQSIIITLTVNVGAYFISGVCCAGLIFFMRITHVNKDIIAEVVTYAVIPGLLSYSINYYVYFWRSPEYQYAFKQQLFCCCSSYRSETQTVALVTPNQHPFKGHSIEVRHSS</sequence>
<feature type="domain" description="G-protein coupled receptors family 1 profile" evidence="6">
    <location>
        <begin position="39"/>
        <end position="283"/>
    </location>
</feature>
<proteinExistence type="predicted"/>
<dbReference type="CDD" id="cd00637">
    <property type="entry name" value="7tm_classA_rhodopsin-like"/>
    <property type="match status" value="1"/>
</dbReference>
<evidence type="ECO:0000313" key="7">
    <source>
        <dbReference type="EMBL" id="TKR72638.1"/>
    </source>
</evidence>
<evidence type="ECO:0000256" key="2">
    <source>
        <dbReference type="ARBA" id="ARBA00022692"/>
    </source>
</evidence>
<evidence type="ECO:0000256" key="4">
    <source>
        <dbReference type="ARBA" id="ARBA00023136"/>
    </source>
</evidence>
<dbReference type="InterPro" id="IPR047130">
    <property type="entry name" value="7TM_GPCR_Srsx_nematod"/>
</dbReference>
<feature type="transmembrane region" description="Helical" evidence="5">
    <location>
        <begin position="95"/>
        <end position="117"/>
    </location>
</feature>
<organism evidence="7 8">
    <name type="scientific">Steinernema carpocapsae</name>
    <name type="common">Entomopathogenic nematode</name>
    <dbReference type="NCBI Taxonomy" id="34508"/>
    <lineage>
        <taxon>Eukaryota</taxon>
        <taxon>Metazoa</taxon>
        <taxon>Ecdysozoa</taxon>
        <taxon>Nematoda</taxon>
        <taxon>Chromadorea</taxon>
        <taxon>Rhabditida</taxon>
        <taxon>Tylenchina</taxon>
        <taxon>Panagrolaimomorpha</taxon>
        <taxon>Strongyloidoidea</taxon>
        <taxon>Steinernematidae</taxon>
        <taxon>Steinernema</taxon>
    </lineage>
</organism>
<reference evidence="7 8" key="1">
    <citation type="journal article" date="2015" name="Genome Biol.">
        <title>Comparative genomics of Steinernema reveals deeply conserved gene regulatory networks.</title>
        <authorList>
            <person name="Dillman A.R."/>
            <person name="Macchietto M."/>
            <person name="Porter C.F."/>
            <person name="Rogers A."/>
            <person name="Williams B."/>
            <person name="Antoshechkin I."/>
            <person name="Lee M.M."/>
            <person name="Goodwin Z."/>
            <person name="Lu X."/>
            <person name="Lewis E.E."/>
            <person name="Goodrich-Blair H."/>
            <person name="Stock S.P."/>
            <person name="Adams B.J."/>
            <person name="Sternberg P.W."/>
            <person name="Mortazavi A."/>
        </authorList>
    </citation>
    <scope>NUCLEOTIDE SEQUENCE [LARGE SCALE GENOMIC DNA]</scope>
    <source>
        <strain evidence="7 8">ALL</strain>
    </source>
</reference>
<dbReference type="SUPFAM" id="SSF81321">
    <property type="entry name" value="Family A G protein-coupled receptor-like"/>
    <property type="match status" value="1"/>
</dbReference>
<feature type="transmembrane region" description="Helical" evidence="5">
    <location>
        <begin position="226"/>
        <end position="253"/>
    </location>
</feature>
<feature type="transmembrane region" description="Helical" evidence="5">
    <location>
        <begin position="137"/>
        <end position="157"/>
    </location>
</feature>
<dbReference type="AlphaFoldDB" id="A0A4U5MSL5"/>
<protein>
    <recommendedName>
        <fullName evidence="6">G-protein coupled receptors family 1 profile domain-containing protein</fullName>
    </recommendedName>
</protein>